<dbReference type="InterPro" id="IPR007867">
    <property type="entry name" value="GMC_OxRtase_C"/>
</dbReference>
<dbReference type="PROSITE" id="PS00624">
    <property type="entry name" value="GMC_OXRED_2"/>
    <property type="match status" value="1"/>
</dbReference>
<name>A0ABR3I8S4_LOXSC</name>
<dbReference type="InterPro" id="IPR036188">
    <property type="entry name" value="FAD/NAD-bd_sf"/>
</dbReference>
<dbReference type="EMBL" id="JBEUOH010000006">
    <property type="protein sequence ID" value="KAL0892672.1"/>
    <property type="molecule type" value="Genomic_DNA"/>
</dbReference>
<dbReference type="SUPFAM" id="SSF54373">
    <property type="entry name" value="FAD-linked reductases, C-terminal domain"/>
    <property type="match status" value="1"/>
</dbReference>
<evidence type="ECO:0000256" key="2">
    <source>
        <dbReference type="ARBA" id="ARBA00010790"/>
    </source>
</evidence>
<feature type="domain" description="Glucose-methanol-choline oxidoreductase N-terminal" evidence="6">
    <location>
        <begin position="124"/>
        <end position="147"/>
    </location>
</feature>
<comment type="similarity">
    <text evidence="2 5">Belongs to the GMC oxidoreductase family.</text>
</comment>
<comment type="cofactor">
    <cofactor evidence="1">
        <name>FAD</name>
        <dbReference type="ChEBI" id="CHEBI:57692"/>
    </cofactor>
</comment>
<organism evidence="8 9">
    <name type="scientific">Loxostege sticticalis</name>
    <name type="common">Beet webworm moth</name>
    <dbReference type="NCBI Taxonomy" id="481309"/>
    <lineage>
        <taxon>Eukaryota</taxon>
        <taxon>Metazoa</taxon>
        <taxon>Ecdysozoa</taxon>
        <taxon>Arthropoda</taxon>
        <taxon>Hexapoda</taxon>
        <taxon>Insecta</taxon>
        <taxon>Pterygota</taxon>
        <taxon>Neoptera</taxon>
        <taxon>Endopterygota</taxon>
        <taxon>Lepidoptera</taxon>
        <taxon>Glossata</taxon>
        <taxon>Ditrysia</taxon>
        <taxon>Pyraloidea</taxon>
        <taxon>Crambidae</taxon>
        <taxon>Pyraustinae</taxon>
        <taxon>Loxostege</taxon>
    </lineage>
</organism>
<dbReference type="Pfam" id="PF00732">
    <property type="entry name" value="GMC_oxred_N"/>
    <property type="match status" value="1"/>
</dbReference>
<keyword evidence="9" id="KW-1185">Reference proteome</keyword>
<keyword evidence="4 5" id="KW-0274">FAD</keyword>
<dbReference type="PROSITE" id="PS00623">
    <property type="entry name" value="GMC_OXRED_1"/>
    <property type="match status" value="1"/>
</dbReference>
<evidence type="ECO:0000259" key="7">
    <source>
        <dbReference type="PROSITE" id="PS00624"/>
    </source>
</evidence>
<dbReference type="PIRSF" id="PIRSF000137">
    <property type="entry name" value="Alcohol_oxidase"/>
    <property type="match status" value="1"/>
</dbReference>
<evidence type="ECO:0000256" key="5">
    <source>
        <dbReference type="RuleBase" id="RU003968"/>
    </source>
</evidence>
<dbReference type="Pfam" id="PF05199">
    <property type="entry name" value="GMC_oxred_C"/>
    <property type="match status" value="1"/>
</dbReference>
<dbReference type="SUPFAM" id="SSF51905">
    <property type="entry name" value="FAD/NAD(P)-binding domain"/>
    <property type="match status" value="1"/>
</dbReference>
<proteinExistence type="inferred from homology"/>
<evidence type="ECO:0000313" key="8">
    <source>
        <dbReference type="EMBL" id="KAL0892672.1"/>
    </source>
</evidence>
<evidence type="ECO:0000256" key="4">
    <source>
        <dbReference type="ARBA" id="ARBA00022827"/>
    </source>
</evidence>
<protein>
    <recommendedName>
        <fullName evidence="6 7">Glucose-methanol-choline oxidoreductase N-terminal domain-containing protein</fullName>
    </recommendedName>
</protein>
<dbReference type="Proteomes" id="UP001549920">
    <property type="component" value="Unassembled WGS sequence"/>
</dbReference>
<keyword evidence="3 5" id="KW-0285">Flavoprotein</keyword>
<evidence type="ECO:0000256" key="1">
    <source>
        <dbReference type="ARBA" id="ARBA00001974"/>
    </source>
</evidence>
<dbReference type="Gene3D" id="3.30.560.10">
    <property type="entry name" value="Glucose Oxidase, domain 3"/>
    <property type="match status" value="1"/>
</dbReference>
<dbReference type="InterPro" id="IPR000172">
    <property type="entry name" value="GMC_OxRdtase_N"/>
</dbReference>
<evidence type="ECO:0000259" key="6">
    <source>
        <dbReference type="PROSITE" id="PS00623"/>
    </source>
</evidence>
<comment type="caution">
    <text evidence="8">The sequence shown here is derived from an EMBL/GenBank/DDBJ whole genome shotgun (WGS) entry which is preliminary data.</text>
</comment>
<dbReference type="Gene3D" id="3.50.50.60">
    <property type="entry name" value="FAD/NAD(P)-binding domain"/>
    <property type="match status" value="1"/>
</dbReference>
<dbReference type="PANTHER" id="PTHR11552">
    <property type="entry name" value="GLUCOSE-METHANOL-CHOLINE GMC OXIDOREDUCTASE"/>
    <property type="match status" value="1"/>
</dbReference>
<evidence type="ECO:0000313" key="9">
    <source>
        <dbReference type="Proteomes" id="UP001549920"/>
    </source>
</evidence>
<sequence>MDALAAQGGIVSIQKAFFVIAALQLTAYLFPKDKSANEQNGMSRYDFIIVGAGSAGCVIANRLTESGKYDVLLIEAGGDPPIESMLPGELLYLKNSHIDWNYTSINYTSVGKTHRENSFDLTRGKMLGGSSGVNYMAYVRGNPHDFDTWAKITNDPSWEYNNLLPFFKKSENLDDTEILSSQYGSAHNTGGYLKVKRELRPEIKDYLQAFKEVGHKIVLDTSTGDKGYTQPLFTIGDGYRYSTSYAFLSPIKERPNLHVWKDTLVTKILFDKHKNAIGVEALTKENKTVTVQANQEVIVSAGAINSPQLLMLSGIGPKKHLKDIGIQTISNLPVGKNFHDHTPVVVIIKMGNATKEEKPPNPHEFPLPLFVGYVALNKSQGYPDYQSLSLIMKNPMQLLQFCTFIFGFKYEICDAIYNKCKNSETLTTVHNLLHPKSRGELLLRSKNPRDHPLIDIGYYSNQEDLYKEAESVKDFLKVLNSTHFKNVKAEFVDVNLPPCVGLDRKSNAYWRCYSQAMLTTLYHYVGTCSMGSVVDSRLRVIGVKRLRVADASVMPTIVSGNTNAATIMIGEKASSMIIEDNKCE</sequence>
<dbReference type="InterPro" id="IPR012132">
    <property type="entry name" value="GMC_OxRdtase"/>
</dbReference>
<reference evidence="8 9" key="1">
    <citation type="submission" date="2024-06" db="EMBL/GenBank/DDBJ databases">
        <title>A chromosome-level genome assembly of beet webworm, Loxostege sticticalis.</title>
        <authorList>
            <person name="Zhang Y."/>
        </authorList>
    </citation>
    <scope>NUCLEOTIDE SEQUENCE [LARGE SCALE GENOMIC DNA]</scope>
    <source>
        <strain evidence="8">AQ026</strain>
        <tissue evidence="8">Whole body</tissue>
    </source>
</reference>
<dbReference type="PANTHER" id="PTHR11552:SF147">
    <property type="entry name" value="CHOLINE DEHYDROGENASE, MITOCHONDRIAL"/>
    <property type="match status" value="1"/>
</dbReference>
<accession>A0ABR3I8S4</accession>
<evidence type="ECO:0000256" key="3">
    <source>
        <dbReference type="ARBA" id="ARBA00022630"/>
    </source>
</evidence>
<gene>
    <name evidence="8" type="ORF">ABMA27_014393</name>
</gene>
<feature type="domain" description="Glucose-methanol-choline oxidoreductase N-terminal" evidence="7">
    <location>
        <begin position="302"/>
        <end position="316"/>
    </location>
</feature>